<dbReference type="EMBL" id="CAADFR010000017">
    <property type="protein sequence ID" value="VFK37700.1"/>
    <property type="molecule type" value="Genomic_DNA"/>
</dbReference>
<reference evidence="1" key="1">
    <citation type="submission" date="2019-02" db="EMBL/GenBank/DDBJ databases">
        <authorList>
            <person name="Gruber-Vodicka R. H."/>
            <person name="Seah K. B. B."/>
        </authorList>
    </citation>
    <scope>NUCLEOTIDE SEQUENCE</scope>
    <source>
        <strain evidence="3">BECK_S127</strain>
        <strain evidence="2">BECK_S1320</strain>
        <strain evidence="1">BECK_S1321</strain>
    </source>
</reference>
<evidence type="ECO:0000313" key="1">
    <source>
        <dbReference type="EMBL" id="VFK37700.1"/>
    </source>
</evidence>
<dbReference type="EMBL" id="CAADFU010000011">
    <property type="protein sequence ID" value="VFK41352.1"/>
    <property type="molecule type" value="Genomic_DNA"/>
</dbReference>
<sequence>MQFPLENRHHDANICAWRRMDFARCDKAAEDQRYVDIELAGEIAMEEKRDGEFMFRKNKKFWETGRRWMRFRLSTHLLCRRDARATAP</sequence>
<dbReference type="EMBL" id="CAADHB010000085">
    <property type="protein sequence ID" value="VFK80115.1"/>
    <property type="molecule type" value="Genomic_DNA"/>
</dbReference>
<accession>A0A450Y854</accession>
<organism evidence="1">
    <name type="scientific">Candidatus Kentrum sp. SD</name>
    <dbReference type="NCBI Taxonomy" id="2126332"/>
    <lineage>
        <taxon>Bacteria</taxon>
        <taxon>Pseudomonadati</taxon>
        <taxon>Pseudomonadota</taxon>
        <taxon>Gammaproteobacteria</taxon>
        <taxon>Candidatus Kentrum</taxon>
    </lineage>
</organism>
<name>A0A450Y854_9GAMM</name>
<dbReference type="AlphaFoldDB" id="A0A450Y854"/>
<evidence type="ECO:0000313" key="3">
    <source>
        <dbReference type="EMBL" id="VFK80115.1"/>
    </source>
</evidence>
<protein>
    <submittedName>
        <fullName evidence="1">Uncharacterized protein</fullName>
    </submittedName>
</protein>
<gene>
    <name evidence="3" type="ORF">BECKSD772D_GA0070982_108514</name>
    <name evidence="2" type="ORF">BECKSD772E_GA0070983_101139</name>
    <name evidence="1" type="ORF">BECKSD772F_GA0070984_101744</name>
</gene>
<proteinExistence type="predicted"/>
<evidence type="ECO:0000313" key="2">
    <source>
        <dbReference type="EMBL" id="VFK41352.1"/>
    </source>
</evidence>